<dbReference type="EMBL" id="QFFJ01000001">
    <property type="protein sequence ID" value="RBL92181.1"/>
    <property type="molecule type" value="Genomic_DNA"/>
</dbReference>
<accession>A0A365Y1R4</accession>
<gene>
    <name evidence="1" type="ORF">DF182_06175</name>
</gene>
<comment type="caution">
    <text evidence="1">The sequence shown here is derived from an EMBL/GenBank/DDBJ whole genome shotgun (WGS) entry which is preliminary data.</text>
</comment>
<sequence length="166" mass="18724">MKDTVTTAVKLLSDGVYHEQEIRSAYFPVNDTMQVTYFKNSIDNIQCVLYLQSVLDVVDSLNTPSDSANIINELKEKNAVLLINNRQVELESAIRDASLMLPTYIGHTTQNGSDYLLIRMNLVSSMGGDYWYNLLLKLNKNREVIGQQGVETNGELAGEKLKDYLK</sequence>
<dbReference type="AlphaFoldDB" id="A0A365Y1R4"/>
<reference evidence="1 2" key="1">
    <citation type="submission" date="2018-05" db="EMBL/GenBank/DDBJ databases">
        <title>Chitinophaga sp. K3CV102501T nov., isolated from isolated from a monsoon evergreen broad-leaved forest soil.</title>
        <authorList>
            <person name="Lv Y."/>
        </authorList>
    </citation>
    <scope>NUCLEOTIDE SEQUENCE [LARGE SCALE GENOMIC DNA]</scope>
    <source>
        <strain evidence="1 2">GDMCC 1.1325</strain>
    </source>
</reference>
<dbReference type="Proteomes" id="UP000253410">
    <property type="component" value="Unassembled WGS sequence"/>
</dbReference>
<keyword evidence="2" id="KW-1185">Reference proteome</keyword>
<organism evidence="1 2">
    <name type="scientific">Chitinophaga flava</name>
    <dbReference type="NCBI Taxonomy" id="2259036"/>
    <lineage>
        <taxon>Bacteria</taxon>
        <taxon>Pseudomonadati</taxon>
        <taxon>Bacteroidota</taxon>
        <taxon>Chitinophagia</taxon>
        <taxon>Chitinophagales</taxon>
        <taxon>Chitinophagaceae</taxon>
        <taxon>Chitinophaga</taxon>
    </lineage>
</organism>
<evidence type="ECO:0000313" key="2">
    <source>
        <dbReference type="Proteomes" id="UP000253410"/>
    </source>
</evidence>
<name>A0A365Y1R4_9BACT</name>
<proteinExistence type="predicted"/>
<protein>
    <submittedName>
        <fullName evidence="1">Uncharacterized protein</fullName>
    </submittedName>
</protein>
<evidence type="ECO:0000313" key="1">
    <source>
        <dbReference type="EMBL" id="RBL92181.1"/>
    </source>
</evidence>